<gene>
    <name evidence="1" type="ordered locus">Tery_4636</name>
</gene>
<dbReference type="InterPro" id="IPR018588">
    <property type="entry name" value="Dihaem_cytochrome-c"/>
</dbReference>
<evidence type="ECO:0000313" key="1">
    <source>
        <dbReference type="EMBL" id="ABG53608.1"/>
    </source>
</evidence>
<dbReference type="EMBL" id="CP000393">
    <property type="protein sequence ID" value="ABG53608.1"/>
    <property type="molecule type" value="Genomic_DNA"/>
</dbReference>
<organism evidence="1">
    <name type="scientific">Trichodesmium erythraeum (strain IMS101)</name>
    <dbReference type="NCBI Taxonomy" id="203124"/>
    <lineage>
        <taxon>Bacteria</taxon>
        <taxon>Bacillati</taxon>
        <taxon>Cyanobacteriota</taxon>
        <taxon>Cyanophyceae</taxon>
        <taxon>Oscillatoriophycideae</taxon>
        <taxon>Oscillatoriales</taxon>
        <taxon>Microcoleaceae</taxon>
        <taxon>Trichodesmium</taxon>
    </lineage>
</organism>
<protein>
    <recommendedName>
        <fullName evidence="2">Diheme cytochrome c</fullName>
    </recommendedName>
</protein>
<dbReference type="OrthoDB" id="5296814at2"/>
<name>Q10VW6_TRIEI</name>
<dbReference type="Pfam" id="PF09626">
    <property type="entry name" value="DHC"/>
    <property type="match status" value="1"/>
</dbReference>
<dbReference type="eggNOG" id="COG2010">
    <property type="taxonomic scope" value="Bacteria"/>
</dbReference>
<dbReference type="STRING" id="203124.Tery_4636"/>
<proteinExistence type="predicted"/>
<dbReference type="AlphaFoldDB" id="Q10VW6"/>
<dbReference type="HOGENOM" id="CLU_123240_0_0_3"/>
<reference evidence="1" key="1">
    <citation type="submission" date="2006-06" db="EMBL/GenBank/DDBJ databases">
        <title>Complete sequence of Trichodesmium erythraeum IMS101.</title>
        <authorList>
            <consortium name="US DOE Joint Genome Institute"/>
            <person name="Copeland A."/>
            <person name="Lucas S."/>
            <person name="Lapidus A."/>
            <person name="Barry K."/>
            <person name="Detter J.C."/>
            <person name="Glavina del Rio T."/>
            <person name="Hammon N."/>
            <person name="Israni S."/>
            <person name="Dalin E."/>
            <person name="Tice H."/>
            <person name="Pitluck S."/>
            <person name="Kiss H."/>
            <person name="Munk A.C."/>
            <person name="Brettin T."/>
            <person name="Bruce D."/>
            <person name="Han C."/>
            <person name="Tapia R."/>
            <person name="Gilna P."/>
            <person name="Schmutz J."/>
            <person name="Larimer F."/>
            <person name="Land M."/>
            <person name="Hauser L."/>
            <person name="Kyrpides N."/>
            <person name="Kim E."/>
            <person name="Richardson P."/>
        </authorList>
    </citation>
    <scope>NUCLEOTIDE SEQUENCE [LARGE SCALE GENOMIC DNA]</scope>
    <source>
        <strain evidence="1">IMS101</strain>
    </source>
</reference>
<evidence type="ECO:0008006" key="2">
    <source>
        <dbReference type="Google" id="ProtNLM"/>
    </source>
</evidence>
<sequence length="181" mass="21050">MSRSNLRNRCRQRPTLFFLLLLIFFCSTRCVLVVGKISTATTISQINSELISNVDVVPQRHRLGLSLYLENCATCHVAVPPQVLPTESWQIILRDSQHYGVQFPSLIDPPRQLIWNYLQVSSRRKSQEDERIPYRIASSRYFKALHPQLQLPQQLSIKGCIYCHPKVKDFDFRTLNPVRPE</sequence>
<dbReference type="KEGG" id="ter:Tery_4636"/>
<accession>Q10VW6</accession>